<dbReference type="RefSeq" id="WP_277899269.1">
    <property type="nucleotide sequence ID" value="NZ_JAPMUA010000002.1"/>
</dbReference>
<keyword evidence="1" id="KW-0812">Transmembrane</keyword>
<proteinExistence type="predicted"/>
<accession>A0ABT6FQC1</accession>
<keyword evidence="3" id="KW-1185">Reference proteome</keyword>
<dbReference type="Proteomes" id="UP001153642">
    <property type="component" value="Unassembled WGS sequence"/>
</dbReference>
<dbReference type="EMBL" id="JAPMUA010000002">
    <property type="protein sequence ID" value="MDG3585465.1"/>
    <property type="molecule type" value="Genomic_DNA"/>
</dbReference>
<feature type="transmembrane region" description="Helical" evidence="1">
    <location>
        <begin position="13"/>
        <end position="34"/>
    </location>
</feature>
<keyword evidence="1" id="KW-1133">Transmembrane helix</keyword>
<keyword evidence="1" id="KW-0472">Membrane</keyword>
<sequence length="176" mass="20421">MSINYEKLLNNNFVKYIIIILLLCLIILCGLGIATDKHIKLFGIEFNGNNEQFKEKESKNINTKNNSHIISGNNNQVGVNGDVNYGIQQRHLDKKLLQEILNKLPNHNAKIRFWYVRENKESYIYGNEIFQTLYKLGYHNIKANGWFLPGCYDKVRLEFEKDSTLLIKICPAGNIK</sequence>
<evidence type="ECO:0000313" key="2">
    <source>
        <dbReference type="EMBL" id="MDG3585465.1"/>
    </source>
</evidence>
<evidence type="ECO:0000313" key="3">
    <source>
        <dbReference type="Proteomes" id="UP001153642"/>
    </source>
</evidence>
<organism evidence="2 3">
    <name type="scientific">Galbibacter pacificus</name>
    <dbReference type="NCBI Taxonomy" id="2996052"/>
    <lineage>
        <taxon>Bacteria</taxon>
        <taxon>Pseudomonadati</taxon>
        <taxon>Bacteroidota</taxon>
        <taxon>Flavobacteriia</taxon>
        <taxon>Flavobacteriales</taxon>
        <taxon>Flavobacteriaceae</taxon>
        <taxon>Galbibacter</taxon>
    </lineage>
</organism>
<reference evidence="2" key="1">
    <citation type="submission" date="2022-11" db="EMBL/GenBank/DDBJ databases">
        <title>High-quality draft genome sequence of Galbibacter sp. strain CMA-7.</title>
        <authorList>
            <person name="Wei L."/>
            <person name="Dong C."/>
            <person name="Shao Z."/>
        </authorList>
    </citation>
    <scope>NUCLEOTIDE SEQUENCE</scope>
    <source>
        <strain evidence="2">CMA-7</strain>
    </source>
</reference>
<name>A0ABT6FQC1_9FLAO</name>
<protein>
    <recommendedName>
        <fullName evidence="4">Toxin co-regulated pilus biosynthesis protein Q C-terminal domain-containing protein</fullName>
    </recommendedName>
</protein>
<comment type="caution">
    <text evidence="2">The sequence shown here is derived from an EMBL/GenBank/DDBJ whole genome shotgun (WGS) entry which is preliminary data.</text>
</comment>
<evidence type="ECO:0008006" key="4">
    <source>
        <dbReference type="Google" id="ProtNLM"/>
    </source>
</evidence>
<evidence type="ECO:0000256" key="1">
    <source>
        <dbReference type="SAM" id="Phobius"/>
    </source>
</evidence>
<gene>
    <name evidence="2" type="ORF">OSR52_06245</name>
</gene>